<evidence type="ECO:0000313" key="3">
    <source>
        <dbReference type="EMBL" id="EDM27462.1"/>
    </source>
</evidence>
<dbReference type="EMBL" id="ABCK01000009">
    <property type="protein sequence ID" value="EDM27462.1"/>
    <property type="molecule type" value="Genomic_DNA"/>
</dbReference>
<gene>
    <name evidence="3" type="ORF">LNTAR_05101</name>
</gene>
<keyword evidence="2" id="KW-0732">Signal</keyword>
<dbReference type="AlphaFoldDB" id="A6DLK7"/>
<name>A6DLK7_9BACT</name>
<dbReference type="STRING" id="313628.LNTAR_05101"/>
<accession>A6DLK7</accession>
<feature type="signal peptide" evidence="2">
    <location>
        <begin position="1"/>
        <end position="19"/>
    </location>
</feature>
<evidence type="ECO:0000313" key="4">
    <source>
        <dbReference type="Proteomes" id="UP000004947"/>
    </source>
</evidence>
<protein>
    <submittedName>
        <fullName evidence="3">Uncharacterized protein</fullName>
    </submittedName>
</protein>
<dbReference type="eggNOG" id="ENOG5033IWF">
    <property type="taxonomic scope" value="Bacteria"/>
</dbReference>
<proteinExistence type="predicted"/>
<dbReference type="Proteomes" id="UP000004947">
    <property type="component" value="Unassembled WGS sequence"/>
</dbReference>
<evidence type="ECO:0000256" key="1">
    <source>
        <dbReference type="SAM" id="MobiDB-lite"/>
    </source>
</evidence>
<keyword evidence="4" id="KW-1185">Reference proteome</keyword>
<evidence type="ECO:0000256" key="2">
    <source>
        <dbReference type="SAM" id="SignalP"/>
    </source>
</evidence>
<feature type="chain" id="PRO_5002694514" evidence="2">
    <location>
        <begin position="20"/>
        <end position="321"/>
    </location>
</feature>
<comment type="caution">
    <text evidence="3">The sequence shown here is derived from an EMBL/GenBank/DDBJ whole genome shotgun (WGS) entry which is preliminary data.</text>
</comment>
<dbReference type="RefSeq" id="WP_007278766.1">
    <property type="nucleotide sequence ID" value="NZ_ABCK01000009.1"/>
</dbReference>
<reference evidence="3 4" key="1">
    <citation type="journal article" date="2010" name="J. Bacteriol.">
        <title>Genome sequence of Lentisphaera araneosa HTCC2155T, the type species of the order Lentisphaerales in the phylum Lentisphaerae.</title>
        <authorList>
            <person name="Thrash J.C."/>
            <person name="Cho J.C."/>
            <person name="Vergin K.L."/>
            <person name="Morris R.M."/>
            <person name="Giovannoni S.J."/>
        </authorList>
    </citation>
    <scope>NUCLEOTIDE SEQUENCE [LARGE SCALE GENOMIC DNA]</scope>
    <source>
        <strain evidence="3 4">HTCC2155</strain>
    </source>
</reference>
<sequence>MKKLLITASALLFSFPTLSQSSASTGRIAILEKNFKASQDKVQRLVTHLKLVDTKIEQEITAMITMLNKFKDSHDSKSRVLGDKEKLIKELRDSIKFYSDQRKRVANDLKLRTKRFRKEDTEKLLAFFDKKMLTRVDQIVQITKHLGEYKEHYDFARDNRFNRDKKNASDADKTRGKLIKDIKTGISNLETERGKLEKYFENPNSTKDLSQLSKEISAIDLKIKVLQNSISEIMYGGKGGQKVSRDKARTINDLVRDQNNKLSANLSTMNRGLTQLYMQLQASKRAADSLARAEGISSKELPQTPLPEQKKTKTPTEIKVQ</sequence>
<feature type="compositionally biased region" description="Basic and acidic residues" evidence="1">
    <location>
        <begin position="308"/>
        <end position="321"/>
    </location>
</feature>
<feature type="region of interest" description="Disordered" evidence="1">
    <location>
        <begin position="288"/>
        <end position="321"/>
    </location>
</feature>
<organism evidence="3 4">
    <name type="scientific">Lentisphaera araneosa HTCC2155</name>
    <dbReference type="NCBI Taxonomy" id="313628"/>
    <lineage>
        <taxon>Bacteria</taxon>
        <taxon>Pseudomonadati</taxon>
        <taxon>Lentisphaerota</taxon>
        <taxon>Lentisphaeria</taxon>
        <taxon>Lentisphaerales</taxon>
        <taxon>Lentisphaeraceae</taxon>
        <taxon>Lentisphaera</taxon>
    </lineage>
</organism>